<dbReference type="PANTHER" id="PTHR43861">
    <property type="entry name" value="TRANS-ACONITATE 2-METHYLTRANSFERASE-RELATED"/>
    <property type="match status" value="1"/>
</dbReference>
<protein>
    <submittedName>
        <fullName evidence="2">Uncharacterized protein</fullName>
    </submittedName>
</protein>
<dbReference type="Proteomes" id="UP000516380">
    <property type="component" value="Chromosome"/>
</dbReference>
<dbReference type="EMBL" id="AP023343">
    <property type="protein sequence ID" value="BCI88840.1"/>
    <property type="molecule type" value="Genomic_DNA"/>
</dbReference>
<dbReference type="CDD" id="cd02440">
    <property type="entry name" value="AdoMet_MTases"/>
    <property type="match status" value="1"/>
</dbReference>
<evidence type="ECO:0000313" key="3">
    <source>
        <dbReference type="Proteomes" id="UP000516380"/>
    </source>
</evidence>
<dbReference type="GO" id="GO:0016740">
    <property type="term" value="F:transferase activity"/>
    <property type="evidence" value="ECO:0007669"/>
    <property type="project" value="UniProtKB-KW"/>
</dbReference>
<name>A0A7G1IDG7_MYCKA</name>
<reference evidence="2 3" key="1">
    <citation type="submission" date="2020-07" db="EMBL/GenBank/DDBJ databases">
        <title>Mycobacterium kansasii (former subtype) with zoonotic potential isolated from diseased indoor pet cat, Japan.</title>
        <authorList>
            <person name="Fukano H."/>
            <person name="Terazono T."/>
            <person name="Hoshino Y."/>
        </authorList>
    </citation>
    <scope>NUCLEOTIDE SEQUENCE [LARGE SCALE GENOMIC DNA]</scope>
    <source>
        <strain evidence="2 3">Kuro-I</strain>
    </source>
</reference>
<proteinExistence type="predicted"/>
<dbReference type="AlphaFoldDB" id="A0A7G1IDG7"/>
<dbReference type="SUPFAM" id="SSF53335">
    <property type="entry name" value="S-adenosyl-L-methionine-dependent methyltransferases"/>
    <property type="match status" value="1"/>
</dbReference>
<keyword evidence="3" id="KW-1185">Reference proteome</keyword>
<keyword evidence="1" id="KW-0808">Transferase</keyword>
<evidence type="ECO:0000256" key="1">
    <source>
        <dbReference type="ARBA" id="ARBA00022679"/>
    </source>
</evidence>
<sequence>MNPARGLTAEPMTQEPGRLARYYRQAAAETLRLIPTDAQRVLDLGCADGSFGVTVKDRTGAELWGIVSDEHATRPASAVIDRVRTEDLEREIAQLPDGYFDAVICVDVLERLVEPGAALRKLRTKLKPDGVVVAAVPNFRFLPALGQVLFRKDFPQEDFGPFDRTYIRFFTRRSIVRIFKKAGLRIQRIEGINAWPGPLGVAIAVGSLGFFADGRYLHYVCVGSPVAPRPGLLSVFKAGARQAS</sequence>
<accession>A0A7G1IDG7</accession>
<dbReference type="Gene3D" id="3.40.50.150">
    <property type="entry name" value="Vaccinia Virus protein VP39"/>
    <property type="match status" value="1"/>
</dbReference>
<gene>
    <name evidence="2" type="ORF">NIIDMKKI_40460</name>
</gene>
<dbReference type="Pfam" id="PF13489">
    <property type="entry name" value="Methyltransf_23"/>
    <property type="match status" value="1"/>
</dbReference>
<dbReference type="InterPro" id="IPR029063">
    <property type="entry name" value="SAM-dependent_MTases_sf"/>
</dbReference>
<organism evidence="2 3">
    <name type="scientific">Mycobacterium kansasii</name>
    <dbReference type="NCBI Taxonomy" id="1768"/>
    <lineage>
        <taxon>Bacteria</taxon>
        <taxon>Bacillati</taxon>
        <taxon>Actinomycetota</taxon>
        <taxon>Actinomycetes</taxon>
        <taxon>Mycobacteriales</taxon>
        <taxon>Mycobacteriaceae</taxon>
        <taxon>Mycobacterium</taxon>
    </lineage>
</organism>
<evidence type="ECO:0000313" key="2">
    <source>
        <dbReference type="EMBL" id="BCI88840.1"/>
    </source>
</evidence>
<dbReference type="PANTHER" id="PTHR43861:SF3">
    <property type="entry name" value="PUTATIVE (AFU_ORTHOLOGUE AFUA_2G14390)-RELATED"/>
    <property type="match status" value="1"/>
</dbReference>